<proteinExistence type="predicted"/>
<sequence>MVDHLLGPATDHRLESPAEFFADNKYIAGFDNPGKCLYITMRELVENVDSAKSISKLPVVKITTEEISRCKFNSMIGLADHERRDKALYDDFEASKAREDNGRGMPHDDILNMFRRVLSGTKYGLKQTRGKFGLGAKMAR</sequence>
<keyword evidence="2" id="KW-1185">Reference proteome</keyword>
<dbReference type="SUPFAM" id="SSF55874">
    <property type="entry name" value="ATPase domain of HSP90 chaperone/DNA topoisomerase II/histidine kinase"/>
    <property type="match status" value="1"/>
</dbReference>
<accession>A0AAF0U1G3</accession>
<dbReference type="Proteomes" id="UP001234989">
    <property type="component" value="Chromosome 7"/>
</dbReference>
<evidence type="ECO:0000313" key="2">
    <source>
        <dbReference type="Proteomes" id="UP001234989"/>
    </source>
</evidence>
<dbReference type="Gene3D" id="3.30.565.10">
    <property type="entry name" value="Histidine kinase-like ATPase, C-terminal domain"/>
    <property type="match status" value="1"/>
</dbReference>
<name>A0AAF0U1G3_SOLVR</name>
<dbReference type="InterPro" id="IPR036890">
    <property type="entry name" value="HATPase_C_sf"/>
</dbReference>
<dbReference type="EMBL" id="CP133618">
    <property type="protein sequence ID" value="WMV37525.1"/>
    <property type="molecule type" value="Genomic_DNA"/>
</dbReference>
<protein>
    <submittedName>
        <fullName evidence="1">Uncharacterized protein</fullName>
    </submittedName>
</protein>
<gene>
    <name evidence="1" type="ORF">MTR67_030910</name>
</gene>
<dbReference type="PANTHER" id="PTHR48444">
    <property type="entry name" value="DNA TOPOISOMERASE 6 SUBUNIT B"/>
    <property type="match status" value="1"/>
</dbReference>
<reference evidence="1" key="1">
    <citation type="submission" date="2023-08" db="EMBL/GenBank/DDBJ databases">
        <title>A de novo genome assembly of Solanum verrucosum Schlechtendal, a Mexican diploid species geographically isolated from the other diploid A-genome species in potato relatives.</title>
        <authorList>
            <person name="Hosaka K."/>
        </authorList>
    </citation>
    <scope>NUCLEOTIDE SEQUENCE</scope>
    <source>
        <tissue evidence="1">Young leaves</tissue>
    </source>
</reference>
<dbReference type="PANTHER" id="PTHR48444:SF1">
    <property type="entry name" value="DNA TOPOISOMERASE 6 SUBUNIT B"/>
    <property type="match status" value="1"/>
</dbReference>
<dbReference type="AlphaFoldDB" id="A0AAF0U1G3"/>
<organism evidence="1 2">
    <name type="scientific">Solanum verrucosum</name>
    <dbReference type="NCBI Taxonomy" id="315347"/>
    <lineage>
        <taxon>Eukaryota</taxon>
        <taxon>Viridiplantae</taxon>
        <taxon>Streptophyta</taxon>
        <taxon>Embryophyta</taxon>
        <taxon>Tracheophyta</taxon>
        <taxon>Spermatophyta</taxon>
        <taxon>Magnoliopsida</taxon>
        <taxon>eudicotyledons</taxon>
        <taxon>Gunneridae</taxon>
        <taxon>Pentapetalae</taxon>
        <taxon>asterids</taxon>
        <taxon>lamiids</taxon>
        <taxon>Solanales</taxon>
        <taxon>Solanaceae</taxon>
        <taxon>Solanoideae</taxon>
        <taxon>Solaneae</taxon>
        <taxon>Solanum</taxon>
    </lineage>
</organism>
<evidence type="ECO:0000313" key="1">
    <source>
        <dbReference type="EMBL" id="WMV37525.1"/>
    </source>
</evidence>